<dbReference type="InterPro" id="IPR002347">
    <property type="entry name" value="SDR_fam"/>
</dbReference>
<dbReference type="InterPro" id="IPR020904">
    <property type="entry name" value="Sc_DH/Rdtase_CS"/>
</dbReference>
<evidence type="ECO:0000313" key="3">
    <source>
        <dbReference type="EMBL" id="OWQ54333.1"/>
    </source>
</evidence>
<dbReference type="Proteomes" id="UP000198157">
    <property type="component" value="Unassembled WGS sequence"/>
</dbReference>
<evidence type="ECO:0000313" key="4">
    <source>
        <dbReference type="Proteomes" id="UP000198157"/>
    </source>
</evidence>
<dbReference type="InterPro" id="IPR036291">
    <property type="entry name" value="NAD(P)-bd_dom_sf"/>
</dbReference>
<evidence type="ECO:0000256" key="1">
    <source>
        <dbReference type="ARBA" id="ARBA00006484"/>
    </source>
</evidence>
<name>A0A246HPM5_STEMA</name>
<comment type="caution">
    <text evidence="3">The sequence shown here is derived from an EMBL/GenBank/DDBJ whole genome shotgun (WGS) entry which is preliminary data.</text>
</comment>
<dbReference type="SUPFAM" id="SSF51735">
    <property type="entry name" value="NAD(P)-binding Rossmann-fold domains"/>
    <property type="match status" value="1"/>
</dbReference>
<dbReference type="PROSITE" id="PS00061">
    <property type="entry name" value="ADH_SHORT"/>
    <property type="match status" value="1"/>
</dbReference>
<dbReference type="Gene3D" id="3.40.50.720">
    <property type="entry name" value="NAD(P)-binding Rossmann-like Domain"/>
    <property type="match status" value="1"/>
</dbReference>
<organism evidence="3 4">
    <name type="scientific">Stenotrophomonas maltophilia</name>
    <name type="common">Pseudomonas maltophilia</name>
    <name type="synonym">Xanthomonas maltophilia</name>
    <dbReference type="NCBI Taxonomy" id="40324"/>
    <lineage>
        <taxon>Bacteria</taxon>
        <taxon>Pseudomonadati</taxon>
        <taxon>Pseudomonadota</taxon>
        <taxon>Gammaproteobacteria</taxon>
        <taxon>Lysobacterales</taxon>
        <taxon>Lysobacteraceae</taxon>
        <taxon>Stenotrophomonas</taxon>
        <taxon>Stenotrophomonas maltophilia group</taxon>
    </lineage>
</organism>
<dbReference type="PRINTS" id="PR00080">
    <property type="entry name" value="SDRFAMILY"/>
</dbReference>
<evidence type="ECO:0000256" key="2">
    <source>
        <dbReference type="ARBA" id="ARBA00023002"/>
    </source>
</evidence>
<gene>
    <name evidence="3" type="ORF">CEE60_08010</name>
</gene>
<dbReference type="PANTHER" id="PTHR24321">
    <property type="entry name" value="DEHYDROGENASES, SHORT CHAIN"/>
    <property type="match status" value="1"/>
</dbReference>
<comment type="similarity">
    <text evidence="1">Belongs to the short-chain dehydrogenases/reductases (SDR) family.</text>
</comment>
<dbReference type="EMBL" id="NIVS01000019">
    <property type="protein sequence ID" value="OWQ54333.1"/>
    <property type="molecule type" value="Genomic_DNA"/>
</dbReference>
<accession>A0A246HPM5</accession>
<dbReference type="Pfam" id="PF13561">
    <property type="entry name" value="adh_short_C2"/>
    <property type="match status" value="1"/>
</dbReference>
<dbReference type="PANTHER" id="PTHR24321:SF8">
    <property type="entry name" value="ESTRADIOL 17-BETA-DEHYDROGENASE 8-RELATED"/>
    <property type="match status" value="1"/>
</dbReference>
<dbReference type="OrthoDB" id="9787298at2"/>
<reference evidence="3 4" key="1">
    <citation type="submission" date="2017-06" db="EMBL/GenBank/DDBJ databases">
        <authorList>
            <person name="Kim H.J."/>
            <person name="Triplett B.A."/>
        </authorList>
    </citation>
    <scope>NUCLEOTIDE SEQUENCE [LARGE SCALE GENOMIC DNA]</scope>
    <source>
        <strain evidence="3 4">13146</strain>
    </source>
</reference>
<sequence length="252" mass="25879">MIDYQLKGKVAIVTGGVSGIGLAVAELLADSGAAVAVWDLKADAVEKTAETLRSKGVKSIGIALNVTDEHAVDAAVKRTVQELGGLDIAVNNAGIGGPSAASGDYPVDGWRNVIDVNLNSVFLCQRAQIQAMRSVGNGGSIINMASILGQVGFNNSAAYVAAKHGVVGLTQTAAWEHAADKIRINAVGPGFIATPLLDKMDPKVKQALESKHALGRLGKPEEVAALVAWLASADAGFATGTYYAIDGGYLAQ</sequence>
<dbReference type="FunFam" id="3.40.50.720:FF:000084">
    <property type="entry name" value="Short-chain dehydrogenase reductase"/>
    <property type="match status" value="1"/>
</dbReference>
<keyword evidence="2" id="KW-0560">Oxidoreductase</keyword>
<proteinExistence type="inferred from homology"/>
<protein>
    <submittedName>
        <fullName evidence="3">Oxidoreductase</fullName>
    </submittedName>
</protein>
<dbReference type="GO" id="GO:0016491">
    <property type="term" value="F:oxidoreductase activity"/>
    <property type="evidence" value="ECO:0007669"/>
    <property type="project" value="UniProtKB-KW"/>
</dbReference>
<dbReference type="NCBIfam" id="NF009466">
    <property type="entry name" value="PRK12826.1-2"/>
    <property type="match status" value="1"/>
</dbReference>
<dbReference type="AlphaFoldDB" id="A0A246HPM5"/>
<dbReference type="PRINTS" id="PR00081">
    <property type="entry name" value="GDHRDH"/>
</dbReference>